<dbReference type="Pfam" id="PF01547">
    <property type="entry name" value="SBP_bac_1"/>
    <property type="match status" value="1"/>
</dbReference>
<dbReference type="PRINTS" id="PR00181">
    <property type="entry name" value="MALTOSEBP"/>
</dbReference>
<dbReference type="AlphaFoldDB" id="A0A840PSY4"/>
<dbReference type="PANTHER" id="PTHR30061:SF50">
    <property type="entry name" value="MALTOSE_MALTODEXTRIN-BINDING PERIPLASMIC PROTEIN"/>
    <property type="match status" value="1"/>
</dbReference>
<keyword evidence="3 5" id="KW-0762">Sugar transport</keyword>
<dbReference type="GO" id="GO:0015144">
    <property type="term" value="F:carbohydrate transmembrane transporter activity"/>
    <property type="evidence" value="ECO:0007669"/>
    <property type="project" value="InterPro"/>
</dbReference>
<dbReference type="CDD" id="cd14750">
    <property type="entry name" value="PBP2_TMBP"/>
    <property type="match status" value="1"/>
</dbReference>
<proteinExistence type="inferred from homology"/>
<dbReference type="GO" id="GO:0042956">
    <property type="term" value="P:maltodextrin transmembrane transport"/>
    <property type="evidence" value="ECO:0007669"/>
    <property type="project" value="TreeGrafter"/>
</dbReference>
<dbReference type="GO" id="GO:1901982">
    <property type="term" value="F:maltose binding"/>
    <property type="evidence" value="ECO:0007669"/>
    <property type="project" value="TreeGrafter"/>
</dbReference>
<gene>
    <name evidence="5" type="ORF">BJ970_000926</name>
</gene>
<dbReference type="PANTHER" id="PTHR30061">
    <property type="entry name" value="MALTOSE-BINDING PERIPLASMIC PROTEIN"/>
    <property type="match status" value="1"/>
</dbReference>
<comment type="caution">
    <text evidence="5">The sequence shown here is derived from an EMBL/GenBank/DDBJ whole genome shotgun (WGS) entry which is preliminary data.</text>
</comment>
<comment type="similarity">
    <text evidence="1">Belongs to the bacterial solute-binding protein 1 family.</text>
</comment>
<dbReference type="EMBL" id="JACHIW010000001">
    <property type="protein sequence ID" value="MBB5153392.1"/>
    <property type="molecule type" value="Genomic_DNA"/>
</dbReference>
<evidence type="ECO:0000256" key="1">
    <source>
        <dbReference type="ARBA" id="ARBA00008520"/>
    </source>
</evidence>
<dbReference type="GO" id="GO:0015768">
    <property type="term" value="P:maltose transport"/>
    <property type="evidence" value="ECO:0007669"/>
    <property type="project" value="TreeGrafter"/>
</dbReference>
<dbReference type="InterPro" id="IPR006060">
    <property type="entry name" value="Maltose/Cyclodextrin-bd"/>
</dbReference>
<keyword evidence="2" id="KW-0813">Transport</keyword>
<name>A0A840PSY4_9PSEU</name>
<dbReference type="InterPro" id="IPR006059">
    <property type="entry name" value="SBP"/>
</dbReference>
<dbReference type="Proteomes" id="UP000584374">
    <property type="component" value="Unassembled WGS sequence"/>
</dbReference>
<evidence type="ECO:0000313" key="6">
    <source>
        <dbReference type="Proteomes" id="UP000584374"/>
    </source>
</evidence>
<dbReference type="Gene3D" id="3.40.190.10">
    <property type="entry name" value="Periplasmic binding protein-like II"/>
    <property type="match status" value="2"/>
</dbReference>
<organism evidence="5 6">
    <name type="scientific">Saccharopolyspora phatthalungensis</name>
    <dbReference type="NCBI Taxonomy" id="664693"/>
    <lineage>
        <taxon>Bacteria</taxon>
        <taxon>Bacillati</taxon>
        <taxon>Actinomycetota</taxon>
        <taxon>Actinomycetes</taxon>
        <taxon>Pseudonocardiales</taxon>
        <taxon>Pseudonocardiaceae</taxon>
        <taxon>Saccharopolyspora</taxon>
    </lineage>
</organism>
<reference evidence="5 6" key="1">
    <citation type="submission" date="2020-08" db="EMBL/GenBank/DDBJ databases">
        <title>Sequencing the genomes of 1000 actinobacteria strains.</title>
        <authorList>
            <person name="Klenk H.-P."/>
        </authorList>
    </citation>
    <scope>NUCLEOTIDE SEQUENCE [LARGE SCALE GENOMIC DNA]</scope>
    <source>
        <strain evidence="5 6">DSM 45584</strain>
    </source>
</reference>
<keyword evidence="6" id="KW-1185">Reference proteome</keyword>
<evidence type="ECO:0000256" key="2">
    <source>
        <dbReference type="ARBA" id="ARBA00022448"/>
    </source>
</evidence>
<evidence type="ECO:0000313" key="5">
    <source>
        <dbReference type="EMBL" id="MBB5153392.1"/>
    </source>
</evidence>
<accession>A0A840PSY4</accession>
<keyword evidence="4" id="KW-0732">Signal</keyword>
<dbReference type="GO" id="GO:0055052">
    <property type="term" value="C:ATP-binding cassette (ABC) transporter complex, substrate-binding subunit-containing"/>
    <property type="evidence" value="ECO:0007669"/>
    <property type="project" value="TreeGrafter"/>
</dbReference>
<evidence type="ECO:0000256" key="3">
    <source>
        <dbReference type="ARBA" id="ARBA00022597"/>
    </source>
</evidence>
<dbReference type="SUPFAM" id="SSF53850">
    <property type="entry name" value="Periplasmic binding protein-like II"/>
    <property type="match status" value="1"/>
</dbReference>
<protein>
    <submittedName>
        <fullName evidence="5">Multiple sugar transport system substrate-binding protein</fullName>
    </submittedName>
</protein>
<evidence type="ECO:0000256" key="4">
    <source>
        <dbReference type="ARBA" id="ARBA00022729"/>
    </source>
</evidence>
<sequence>MGTPVLGRGCDQQLEGPTVKVRRIRRAAVLGASMVCASALTACALASGANTVNLYSAPEENLQHNVDRCNAESGGRYQIVYHKLPRDADGQREQMVRRLAAGDSGMDILYLDVTWTGEFAEANWIREWTGENKAEAERGTLQGPLETATWEGKLFAAPKNTNVQLLWYRKDLVPEPPKTWGEMISTAQRLKQEGKPHWISLTGAQYEGLYVHFNTLVQSAGGHIITDDGKRAVVDDGAVQALRALRDLGTAGVTSAAMNNAKEDNARQEFETGQSAFEMNWPFVYPSMLENKPELAREVGWARMPGLRPGVPGKSTIGGANLAVSSYSTKPDLAFEAAKCLRNPESQKFSAINDGVPPTIESVYADPQVAAQYPMRETILEALKDPGVRPVTPAAQNVSTVLSNMLSPIAAIDPQRTAERMRTEVQNALDSKGVMP</sequence>